<dbReference type="AlphaFoldDB" id="A0A059AEF5"/>
<dbReference type="OMA" id="LIWTCPR"/>
<dbReference type="EMBL" id="KK198762">
    <property type="protein sequence ID" value="KCW52417.1"/>
    <property type="molecule type" value="Genomic_DNA"/>
</dbReference>
<evidence type="ECO:0000256" key="5">
    <source>
        <dbReference type="ARBA" id="ARBA00023002"/>
    </source>
</evidence>
<evidence type="ECO:0000313" key="9">
    <source>
        <dbReference type="EMBL" id="KCW52417.1"/>
    </source>
</evidence>
<dbReference type="Gene3D" id="3.90.380.10">
    <property type="entry name" value="Naphthalene 1,2-dioxygenase Alpha Subunit, Chain A, domain 1"/>
    <property type="match status" value="1"/>
</dbReference>
<evidence type="ECO:0000256" key="2">
    <source>
        <dbReference type="ARBA" id="ARBA00022692"/>
    </source>
</evidence>
<feature type="transmembrane region" description="Helical" evidence="7">
    <location>
        <begin position="315"/>
        <end position="334"/>
    </location>
</feature>
<organism evidence="9">
    <name type="scientific">Eucalyptus grandis</name>
    <name type="common">Flooded gum</name>
    <dbReference type="NCBI Taxonomy" id="71139"/>
    <lineage>
        <taxon>Eukaryota</taxon>
        <taxon>Viridiplantae</taxon>
        <taxon>Streptophyta</taxon>
        <taxon>Embryophyta</taxon>
        <taxon>Tracheophyta</taxon>
        <taxon>Spermatophyta</taxon>
        <taxon>Magnoliopsida</taxon>
        <taxon>eudicotyledons</taxon>
        <taxon>Gunneridae</taxon>
        <taxon>Pentapetalae</taxon>
        <taxon>rosids</taxon>
        <taxon>malvids</taxon>
        <taxon>Myrtales</taxon>
        <taxon>Myrtaceae</taxon>
        <taxon>Myrtoideae</taxon>
        <taxon>Eucalypteae</taxon>
        <taxon>Eucalyptus</taxon>
    </lineage>
</organism>
<feature type="domain" description="Pheophorbide a oxygenase" evidence="8">
    <location>
        <begin position="122"/>
        <end position="235"/>
    </location>
</feature>
<accession>A0A059AEF5</accession>
<dbReference type="InterPro" id="IPR050584">
    <property type="entry name" value="Cholesterol_7-desaturase"/>
</dbReference>
<dbReference type="GO" id="GO:0016491">
    <property type="term" value="F:oxidoreductase activity"/>
    <property type="evidence" value="ECO:0000318"/>
    <property type="project" value="GO_Central"/>
</dbReference>
<evidence type="ECO:0000256" key="4">
    <source>
        <dbReference type="ARBA" id="ARBA00022989"/>
    </source>
</evidence>
<name>A0A059AEF5_EUCGR</name>
<gene>
    <name evidence="9" type="ORF">EUGRSUZ_J01820</name>
</gene>
<evidence type="ECO:0000259" key="8">
    <source>
        <dbReference type="Pfam" id="PF08417"/>
    </source>
</evidence>
<keyword evidence="3" id="KW-0809">Transit peptide</keyword>
<keyword evidence="4 7" id="KW-1133">Transmembrane helix</keyword>
<dbReference type="GO" id="GO:0016020">
    <property type="term" value="C:membrane"/>
    <property type="evidence" value="ECO:0007669"/>
    <property type="project" value="UniProtKB-SubCell"/>
</dbReference>
<dbReference type="Gramene" id="KCW52417">
    <property type="protein sequence ID" value="KCW52417"/>
    <property type="gene ID" value="EUGRSUZ_J01820"/>
</dbReference>
<dbReference type="PANTHER" id="PTHR21266:SF32">
    <property type="entry name" value="CHOLESTEROL 7-DESATURASE NVD"/>
    <property type="match status" value="1"/>
</dbReference>
<dbReference type="STRING" id="71139.A0A059AEF5"/>
<dbReference type="PANTHER" id="PTHR21266">
    <property type="entry name" value="IRON-SULFUR DOMAIN CONTAINING PROTEIN"/>
    <property type="match status" value="1"/>
</dbReference>
<evidence type="ECO:0000256" key="1">
    <source>
        <dbReference type="ARBA" id="ARBA00004370"/>
    </source>
</evidence>
<dbReference type="SUPFAM" id="SSF55961">
    <property type="entry name" value="Bet v1-like"/>
    <property type="match status" value="1"/>
</dbReference>
<sequence length="335" mass="37887">MELKVNTFKKACVAVYPSTVQHDIVWFWPNSDPRYKDIIMNKKPPYIPELDDPSFIKPMGNREIPCSYEVQIQNLTDPAHLPYAHYGIMPTDREGGGPVEPSIKKLDIDGFLAKQERGISKFMPPCIFCTYPEPPLDPGNGTAMSDGSKMESSPPAATWRMALILICIPVSPGNCRLIWTCPRNFRLIWTCPRNYGVWIDQVVPRWIFHVGPNLLVDSDLPLLHVEEKKIMEVGTSNWQKARFLPAKLDALVFGFRKWLNKYAGGQADWRGKFSGSLPAAPPREPLMDRYWSHVVNCRSCNDAYKGLNTRAKQNALLAIARTTFVVMAVLFFGAS</sequence>
<evidence type="ECO:0000256" key="6">
    <source>
        <dbReference type="ARBA" id="ARBA00023136"/>
    </source>
</evidence>
<dbReference type="GO" id="GO:0010277">
    <property type="term" value="F:chlorophyllide a oxygenase activity"/>
    <property type="evidence" value="ECO:0007669"/>
    <property type="project" value="InterPro"/>
</dbReference>
<keyword evidence="6 7" id="KW-0472">Membrane</keyword>
<keyword evidence="2 7" id="KW-0812">Transmembrane</keyword>
<dbReference type="GO" id="GO:0005737">
    <property type="term" value="C:cytoplasm"/>
    <property type="evidence" value="ECO:0000318"/>
    <property type="project" value="GO_Central"/>
</dbReference>
<reference evidence="9" key="1">
    <citation type="submission" date="2013-07" db="EMBL/GenBank/DDBJ databases">
        <title>The genome of Eucalyptus grandis.</title>
        <authorList>
            <person name="Schmutz J."/>
            <person name="Hayes R."/>
            <person name="Myburg A."/>
            <person name="Tuskan G."/>
            <person name="Grattapaglia D."/>
            <person name="Rokhsar D.S."/>
        </authorList>
    </citation>
    <scope>NUCLEOTIDE SEQUENCE</scope>
    <source>
        <tissue evidence="9">Leaf extractions</tissue>
    </source>
</reference>
<dbReference type="Pfam" id="PF08417">
    <property type="entry name" value="PaO"/>
    <property type="match status" value="1"/>
</dbReference>
<dbReference type="InParanoid" id="A0A059AEF5"/>
<keyword evidence="5" id="KW-0560">Oxidoreductase</keyword>
<evidence type="ECO:0000256" key="3">
    <source>
        <dbReference type="ARBA" id="ARBA00022946"/>
    </source>
</evidence>
<proteinExistence type="predicted"/>
<evidence type="ECO:0000256" key="7">
    <source>
        <dbReference type="SAM" id="Phobius"/>
    </source>
</evidence>
<dbReference type="InterPro" id="IPR013626">
    <property type="entry name" value="PaO"/>
</dbReference>
<comment type="subcellular location">
    <subcellularLocation>
        <location evidence="1">Membrane</location>
    </subcellularLocation>
</comment>
<protein>
    <recommendedName>
        <fullName evidence="8">Pheophorbide a oxygenase domain-containing protein</fullName>
    </recommendedName>
</protein>